<keyword evidence="12" id="KW-1185">Reference proteome</keyword>
<feature type="compositionally biased region" description="Basic and acidic residues" evidence="9">
    <location>
        <begin position="283"/>
        <end position="295"/>
    </location>
</feature>
<dbReference type="PROSITE" id="PS50071">
    <property type="entry name" value="HOMEOBOX_2"/>
    <property type="match status" value="1"/>
</dbReference>
<dbReference type="InterPro" id="IPR017970">
    <property type="entry name" value="Homeobox_CS"/>
</dbReference>
<dbReference type="GO" id="GO:0000977">
    <property type="term" value="F:RNA polymerase II transcription regulatory region sequence-specific DNA binding"/>
    <property type="evidence" value="ECO:0007669"/>
    <property type="project" value="TreeGrafter"/>
</dbReference>
<dbReference type="Pfam" id="PF00046">
    <property type="entry name" value="Homeodomain"/>
    <property type="match status" value="1"/>
</dbReference>
<keyword evidence="4 7" id="KW-0238">DNA-binding</keyword>
<feature type="region of interest" description="Disordered" evidence="9">
    <location>
        <begin position="40"/>
        <end position="107"/>
    </location>
</feature>
<dbReference type="PANTHER" id="PTHR24332:SF9">
    <property type="entry name" value="HOMEOTIC PROTEIN CAUDAL"/>
    <property type="match status" value="1"/>
</dbReference>
<dbReference type="AlphaFoldDB" id="A0A9Q1BLF3"/>
<name>A0A9Q1BLF3_HOLLE</name>
<dbReference type="PROSITE" id="PS00027">
    <property type="entry name" value="HOMEOBOX_1"/>
    <property type="match status" value="1"/>
</dbReference>
<feature type="compositionally biased region" description="Polar residues" evidence="9">
    <location>
        <begin position="225"/>
        <end position="243"/>
    </location>
</feature>
<dbReference type="PRINTS" id="PR00031">
    <property type="entry name" value="HTHREPRESSR"/>
</dbReference>
<dbReference type="Proteomes" id="UP001152320">
    <property type="component" value="Chromosome 15"/>
</dbReference>
<dbReference type="FunFam" id="1.10.10.60:FF:000574">
    <property type="entry name" value="Homeobox protein CHOX-CAD2"/>
    <property type="match status" value="1"/>
</dbReference>
<evidence type="ECO:0000256" key="4">
    <source>
        <dbReference type="ARBA" id="ARBA00023125"/>
    </source>
</evidence>
<evidence type="ECO:0000256" key="5">
    <source>
        <dbReference type="ARBA" id="ARBA00023155"/>
    </source>
</evidence>
<dbReference type="CDD" id="cd00086">
    <property type="entry name" value="homeodomain"/>
    <property type="match status" value="1"/>
</dbReference>
<evidence type="ECO:0000313" key="11">
    <source>
        <dbReference type="EMBL" id="KAJ8028817.1"/>
    </source>
</evidence>
<proteinExistence type="inferred from homology"/>
<evidence type="ECO:0000256" key="7">
    <source>
        <dbReference type="PROSITE-ProRule" id="PRU00108"/>
    </source>
</evidence>
<dbReference type="SMART" id="SM00389">
    <property type="entry name" value="HOX"/>
    <property type="match status" value="1"/>
</dbReference>
<dbReference type="GO" id="GO:0005634">
    <property type="term" value="C:nucleus"/>
    <property type="evidence" value="ECO:0007669"/>
    <property type="project" value="UniProtKB-SubCell"/>
</dbReference>
<protein>
    <submittedName>
        <fullName evidence="11">Homeotic protein caudal</fullName>
    </submittedName>
</protein>
<comment type="similarity">
    <text evidence="2">Belongs to the Caudal homeobox family.</text>
</comment>
<dbReference type="GO" id="GO:0009887">
    <property type="term" value="P:animal organ morphogenesis"/>
    <property type="evidence" value="ECO:0007669"/>
    <property type="project" value="TreeGrafter"/>
</dbReference>
<dbReference type="PRINTS" id="PR00024">
    <property type="entry name" value="HOMEOBOX"/>
</dbReference>
<feature type="domain" description="Homeobox" evidence="10">
    <location>
        <begin position="158"/>
        <end position="218"/>
    </location>
</feature>
<feature type="DNA-binding region" description="Homeobox" evidence="7">
    <location>
        <begin position="160"/>
        <end position="219"/>
    </location>
</feature>
<dbReference type="EMBL" id="JAIZAY010000015">
    <property type="protein sequence ID" value="KAJ8028817.1"/>
    <property type="molecule type" value="Genomic_DNA"/>
</dbReference>
<dbReference type="InterPro" id="IPR001356">
    <property type="entry name" value="HD"/>
</dbReference>
<accession>A0A9Q1BLF3</accession>
<dbReference type="InterPro" id="IPR047152">
    <property type="entry name" value="Caudal_homeobox"/>
</dbReference>
<reference evidence="11" key="1">
    <citation type="submission" date="2021-10" db="EMBL/GenBank/DDBJ databases">
        <title>Tropical sea cucumber genome reveals ecological adaptation and Cuvierian tubules defense mechanism.</title>
        <authorList>
            <person name="Chen T."/>
        </authorList>
    </citation>
    <scope>NUCLEOTIDE SEQUENCE</scope>
    <source>
        <strain evidence="11">Nanhai2018</strain>
        <tissue evidence="11">Muscle</tissue>
    </source>
</reference>
<keyword evidence="3" id="KW-0217">Developmental protein</keyword>
<dbReference type="GO" id="GO:0030154">
    <property type="term" value="P:cell differentiation"/>
    <property type="evidence" value="ECO:0007669"/>
    <property type="project" value="TreeGrafter"/>
</dbReference>
<dbReference type="InterPro" id="IPR009057">
    <property type="entry name" value="Homeodomain-like_sf"/>
</dbReference>
<evidence type="ECO:0000256" key="3">
    <source>
        <dbReference type="ARBA" id="ARBA00022473"/>
    </source>
</evidence>
<organism evidence="11 12">
    <name type="scientific">Holothuria leucospilota</name>
    <name type="common">Black long sea cucumber</name>
    <name type="synonym">Mertensiothuria leucospilota</name>
    <dbReference type="NCBI Taxonomy" id="206669"/>
    <lineage>
        <taxon>Eukaryota</taxon>
        <taxon>Metazoa</taxon>
        <taxon>Echinodermata</taxon>
        <taxon>Eleutherozoa</taxon>
        <taxon>Echinozoa</taxon>
        <taxon>Holothuroidea</taxon>
        <taxon>Aspidochirotacea</taxon>
        <taxon>Aspidochirotida</taxon>
        <taxon>Holothuriidae</taxon>
        <taxon>Holothuria</taxon>
    </lineage>
</organism>
<evidence type="ECO:0000259" key="10">
    <source>
        <dbReference type="PROSITE" id="PS50071"/>
    </source>
</evidence>
<gene>
    <name evidence="11" type="ORF">HOLleu_31166</name>
</gene>
<feature type="compositionally biased region" description="Polar residues" evidence="9">
    <location>
        <begin position="44"/>
        <end position="79"/>
    </location>
</feature>
<dbReference type="GO" id="GO:0000981">
    <property type="term" value="F:DNA-binding transcription factor activity, RNA polymerase II-specific"/>
    <property type="evidence" value="ECO:0007669"/>
    <property type="project" value="InterPro"/>
</dbReference>
<evidence type="ECO:0000256" key="1">
    <source>
        <dbReference type="ARBA" id="ARBA00004123"/>
    </source>
</evidence>
<evidence type="ECO:0000313" key="12">
    <source>
        <dbReference type="Proteomes" id="UP001152320"/>
    </source>
</evidence>
<evidence type="ECO:0000256" key="8">
    <source>
        <dbReference type="RuleBase" id="RU000682"/>
    </source>
</evidence>
<evidence type="ECO:0000256" key="2">
    <source>
        <dbReference type="ARBA" id="ARBA00010341"/>
    </source>
</evidence>
<dbReference type="Gene3D" id="1.10.10.60">
    <property type="entry name" value="Homeodomain-like"/>
    <property type="match status" value="1"/>
</dbReference>
<comment type="caution">
    <text evidence="11">The sequence shown here is derived from an EMBL/GenBank/DDBJ whole genome shotgun (WGS) entry which is preliminary data.</text>
</comment>
<keyword evidence="6 7" id="KW-0539">Nucleus</keyword>
<evidence type="ECO:0000256" key="6">
    <source>
        <dbReference type="ARBA" id="ARBA00023242"/>
    </source>
</evidence>
<dbReference type="SUPFAM" id="SSF46689">
    <property type="entry name" value="Homeodomain-like"/>
    <property type="match status" value="1"/>
</dbReference>
<sequence length="346" mass="38934">MRLELMPKSGEAMFRYHTSNNYSQQLQYPAEYLGASLQGYPETGPTQQHGSPVAWSGSSGIENAPTVTSTVANSHNSTPLPEHWVYNHGNQQPHFGSPTGHLGGSGMPGYGTHEGYMAAHHGPDSVAQALYTPYKTAPYDCWVRTPTYRYNPQTGKTRTKDKYRVVYTDHQRQKLEDEFRFNRYITIRRKAEIAMALGLSDRQVKIWFQNRRAKERKMQKKIQLAASQQEKPKATSATNQQTRDPGLLKQESNKAVVKHEALQTAPSIKHDTESTASNSTRPHNGEVSEGAIHDEKYARSMHLKQELVNEEGMRGSTDLQRVEVAPNHLVPGHFTGSREPLMYSMA</sequence>
<keyword evidence="5 7" id="KW-0371">Homeobox</keyword>
<dbReference type="InterPro" id="IPR000047">
    <property type="entry name" value="HTH_motif"/>
</dbReference>
<comment type="subcellular location">
    <subcellularLocation>
        <location evidence="1 7 8">Nucleus</location>
    </subcellularLocation>
</comment>
<dbReference type="PANTHER" id="PTHR24332">
    <property type="entry name" value="HOMEOBOX PROTEIN CDX"/>
    <property type="match status" value="1"/>
</dbReference>
<evidence type="ECO:0000256" key="9">
    <source>
        <dbReference type="SAM" id="MobiDB-lite"/>
    </source>
</evidence>
<feature type="region of interest" description="Disordered" evidence="9">
    <location>
        <begin position="218"/>
        <end position="295"/>
    </location>
</feature>
<dbReference type="GO" id="GO:0009948">
    <property type="term" value="P:anterior/posterior axis specification"/>
    <property type="evidence" value="ECO:0007669"/>
    <property type="project" value="TreeGrafter"/>
</dbReference>
<dbReference type="InterPro" id="IPR020479">
    <property type="entry name" value="HD_metazoa"/>
</dbReference>
<dbReference type="OrthoDB" id="6159439at2759"/>